<reference evidence="1" key="1">
    <citation type="submission" date="2018-02" db="EMBL/GenBank/DDBJ databases">
        <title>Rhizophora mucronata_Transcriptome.</title>
        <authorList>
            <person name="Meera S.P."/>
            <person name="Sreeshan A."/>
            <person name="Augustine A."/>
        </authorList>
    </citation>
    <scope>NUCLEOTIDE SEQUENCE</scope>
    <source>
        <tissue evidence="1">Leaf</tissue>
    </source>
</reference>
<sequence>MQSVGVYEMQLKYSARCHLKT</sequence>
<accession>A0A2P2NZC9</accession>
<protein>
    <submittedName>
        <fullName evidence="1">Uncharacterized protein</fullName>
    </submittedName>
</protein>
<proteinExistence type="predicted"/>
<organism evidence="1">
    <name type="scientific">Rhizophora mucronata</name>
    <name type="common">Asiatic mangrove</name>
    <dbReference type="NCBI Taxonomy" id="61149"/>
    <lineage>
        <taxon>Eukaryota</taxon>
        <taxon>Viridiplantae</taxon>
        <taxon>Streptophyta</taxon>
        <taxon>Embryophyta</taxon>
        <taxon>Tracheophyta</taxon>
        <taxon>Spermatophyta</taxon>
        <taxon>Magnoliopsida</taxon>
        <taxon>eudicotyledons</taxon>
        <taxon>Gunneridae</taxon>
        <taxon>Pentapetalae</taxon>
        <taxon>rosids</taxon>
        <taxon>fabids</taxon>
        <taxon>Malpighiales</taxon>
        <taxon>Rhizophoraceae</taxon>
        <taxon>Rhizophora</taxon>
    </lineage>
</organism>
<dbReference type="EMBL" id="GGEC01067257">
    <property type="protein sequence ID" value="MBX47741.1"/>
    <property type="molecule type" value="Transcribed_RNA"/>
</dbReference>
<dbReference type="AlphaFoldDB" id="A0A2P2NZC9"/>
<name>A0A2P2NZC9_RHIMU</name>
<evidence type="ECO:0000313" key="1">
    <source>
        <dbReference type="EMBL" id="MBX47741.1"/>
    </source>
</evidence>